<reference evidence="1" key="1">
    <citation type="journal article" date="2019" name="PLoS Negl. Trop. Dis.">
        <title>Revisiting the worldwide diversity of Leptospira species in the environment.</title>
        <authorList>
            <person name="Vincent A.T."/>
            <person name="Schiettekatte O."/>
            <person name="Bourhy P."/>
            <person name="Veyrier F.J."/>
            <person name="Picardeau M."/>
        </authorList>
    </citation>
    <scope>NUCLEOTIDE SEQUENCE [LARGE SCALE GENOMIC DNA]</scope>
    <source>
        <strain evidence="1">SSS9</strain>
    </source>
</reference>
<comment type="caution">
    <text evidence="1">The sequence shown here is derived from an EMBL/GenBank/DDBJ whole genome shotgun (WGS) entry which is preliminary data.</text>
</comment>
<accession>A0A4R9G7R3</accession>
<dbReference type="AlphaFoldDB" id="A0A4R9G7R3"/>
<organism evidence="1 2">
    <name type="scientific">Leptospira semungkisensis</name>
    <dbReference type="NCBI Taxonomy" id="2484985"/>
    <lineage>
        <taxon>Bacteria</taxon>
        <taxon>Pseudomonadati</taxon>
        <taxon>Spirochaetota</taxon>
        <taxon>Spirochaetia</taxon>
        <taxon>Leptospirales</taxon>
        <taxon>Leptospiraceae</taxon>
        <taxon>Leptospira</taxon>
    </lineage>
</organism>
<sequence length="154" mass="17953">MRGDENEHVYQLFIFFADRNPLLEIPSSVHPESEYWESYYSDIKNLPQAVKSDIRFAFVEGCEYRMPTNVGKNEYRFSFVSYGAAHTGRLETTLDLPPNHSIRLKIIEKGAPYPNPQTAEERYANQRSKFDWYEIIPTIEANPSEDLKKPCIVK</sequence>
<dbReference type="Proteomes" id="UP000297453">
    <property type="component" value="Unassembled WGS sequence"/>
</dbReference>
<protein>
    <submittedName>
        <fullName evidence="1">Uncharacterized protein</fullName>
    </submittedName>
</protein>
<dbReference type="EMBL" id="RQEP01000005">
    <property type="protein sequence ID" value="TGK07511.1"/>
    <property type="molecule type" value="Genomic_DNA"/>
</dbReference>
<name>A0A4R9G7R3_9LEPT</name>
<gene>
    <name evidence="1" type="ORF">EHO59_05255</name>
</gene>
<dbReference type="OrthoDB" id="329163at2"/>
<evidence type="ECO:0000313" key="2">
    <source>
        <dbReference type="Proteomes" id="UP000297453"/>
    </source>
</evidence>
<dbReference type="RefSeq" id="WP_135585437.1">
    <property type="nucleotide sequence ID" value="NZ_RQEP01000005.1"/>
</dbReference>
<keyword evidence="2" id="KW-1185">Reference proteome</keyword>
<evidence type="ECO:0000313" key="1">
    <source>
        <dbReference type="EMBL" id="TGK07511.1"/>
    </source>
</evidence>
<proteinExistence type="predicted"/>